<gene>
    <name evidence="1" type="ORF">GOOTI_206_00260</name>
</gene>
<proteinExistence type="predicted"/>
<comment type="caution">
    <text evidence="1">The sequence shown here is derived from an EMBL/GenBank/DDBJ whole genome shotgun (WGS) entry which is preliminary data.</text>
</comment>
<keyword evidence="2" id="KW-1185">Reference proteome</keyword>
<dbReference type="Proteomes" id="UP000005038">
    <property type="component" value="Unassembled WGS sequence"/>
</dbReference>
<dbReference type="OrthoDB" id="4191384at2"/>
<dbReference type="RefSeq" id="WP_007240475.1">
    <property type="nucleotide sequence ID" value="NZ_BAFB01000206.1"/>
</dbReference>
<evidence type="ECO:0000313" key="2">
    <source>
        <dbReference type="Proteomes" id="UP000005038"/>
    </source>
</evidence>
<accession>H5TS35</accession>
<dbReference type="STRING" id="1108044.GOOTI_206_00260"/>
<evidence type="ECO:0000313" key="1">
    <source>
        <dbReference type="EMBL" id="GAB36293.1"/>
    </source>
</evidence>
<dbReference type="AlphaFoldDB" id="H5TS35"/>
<sequence length="207" mass="23790">MPVAMELPDQWDYVVHFTGRKRSKSRAVPPRIREMTPRERLSSIVSDAAINAYPPYGCRTPVVSFTEAVRSSLEALLFAEQFQPWGIVFDKSVVYREGGGPVWYARDDLWAAIPDPLRAWAVRTTAPDGRGARISQWMHEREWRVVPGADSPAEFAFSPADLHAVIVPQHMLGHARALLEHSHFDPRLWMWNPTKRSLWEFRRFGAR</sequence>
<organism evidence="1 2">
    <name type="scientific">Gordonia otitidis (strain DSM 44809 / CCUG 52243 / JCM 12355 / NBRC 100426 / IFM 10032)</name>
    <dbReference type="NCBI Taxonomy" id="1108044"/>
    <lineage>
        <taxon>Bacteria</taxon>
        <taxon>Bacillati</taxon>
        <taxon>Actinomycetota</taxon>
        <taxon>Actinomycetes</taxon>
        <taxon>Mycobacteriales</taxon>
        <taxon>Gordoniaceae</taxon>
        <taxon>Gordonia</taxon>
    </lineage>
</organism>
<dbReference type="EMBL" id="BAFB01000206">
    <property type="protein sequence ID" value="GAB36293.1"/>
    <property type="molecule type" value="Genomic_DNA"/>
</dbReference>
<protein>
    <submittedName>
        <fullName evidence="1">Uncharacterized protein</fullName>
    </submittedName>
</protein>
<reference evidence="1" key="1">
    <citation type="submission" date="2012-02" db="EMBL/GenBank/DDBJ databases">
        <title>Whole genome shotgun sequence of Gordonia otitidis NBRC 100426.</title>
        <authorList>
            <person name="Yoshida I."/>
            <person name="Hosoyama A."/>
            <person name="Tsuchikane K."/>
            <person name="Katsumata H."/>
            <person name="Yamazaki S."/>
            <person name="Fujita N."/>
        </authorList>
    </citation>
    <scope>NUCLEOTIDE SEQUENCE [LARGE SCALE GENOMIC DNA]</scope>
    <source>
        <strain evidence="1">NBRC 100426</strain>
    </source>
</reference>
<name>H5TS35_GORO1</name>